<feature type="transmembrane region" description="Helical" evidence="1">
    <location>
        <begin position="36"/>
        <end position="56"/>
    </location>
</feature>
<keyword evidence="3" id="KW-1185">Reference proteome</keyword>
<evidence type="ECO:0000313" key="3">
    <source>
        <dbReference type="Proteomes" id="UP000524404"/>
    </source>
</evidence>
<accession>A0A841EP80</accession>
<feature type="transmembrane region" description="Helical" evidence="1">
    <location>
        <begin position="156"/>
        <end position="177"/>
    </location>
</feature>
<feature type="transmembrane region" description="Helical" evidence="1">
    <location>
        <begin position="6"/>
        <end position="24"/>
    </location>
</feature>
<dbReference type="Proteomes" id="UP000524404">
    <property type="component" value="Unassembled WGS sequence"/>
</dbReference>
<dbReference type="AlphaFoldDB" id="A0A841EP80"/>
<proteinExistence type="predicted"/>
<reference evidence="2 3" key="1">
    <citation type="submission" date="2020-08" db="EMBL/GenBank/DDBJ databases">
        <title>Functional genomics of gut bacteria from endangered species of beetles.</title>
        <authorList>
            <person name="Carlos-Shanley C."/>
        </authorList>
    </citation>
    <scope>NUCLEOTIDE SEQUENCE [LARGE SCALE GENOMIC DNA]</scope>
    <source>
        <strain evidence="2 3">S00070</strain>
    </source>
</reference>
<feature type="transmembrane region" description="Helical" evidence="1">
    <location>
        <begin position="62"/>
        <end position="79"/>
    </location>
</feature>
<keyword evidence="1" id="KW-0472">Membrane</keyword>
<feature type="transmembrane region" description="Helical" evidence="1">
    <location>
        <begin position="189"/>
        <end position="211"/>
    </location>
</feature>
<evidence type="ECO:0000256" key="1">
    <source>
        <dbReference type="SAM" id="Phobius"/>
    </source>
</evidence>
<feature type="transmembrane region" description="Helical" evidence="1">
    <location>
        <begin position="91"/>
        <end position="114"/>
    </location>
</feature>
<keyword evidence="1" id="KW-0812">Transmembrane</keyword>
<protein>
    <recommendedName>
        <fullName evidence="4">YhhN-like protein</fullName>
    </recommendedName>
</protein>
<organism evidence="2 3">
    <name type="scientific">Arcicella rosea</name>
    <dbReference type="NCBI Taxonomy" id="502909"/>
    <lineage>
        <taxon>Bacteria</taxon>
        <taxon>Pseudomonadati</taxon>
        <taxon>Bacteroidota</taxon>
        <taxon>Cytophagia</taxon>
        <taxon>Cytophagales</taxon>
        <taxon>Flectobacillaceae</taxon>
        <taxon>Arcicella</taxon>
    </lineage>
</organism>
<comment type="caution">
    <text evidence="2">The sequence shown here is derived from an EMBL/GenBank/DDBJ whole genome shotgun (WGS) entry which is preliminary data.</text>
</comment>
<evidence type="ECO:0008006" key="4">
    <source>
        <dbReference type="Google" id="ProtNLM"/>
    </source>
</evidence>
<feature type="transmembrane region" description="Helical" evidence="1">
    <location>
        <begin position="126"/>
        <end position="144"/>
    </location>
</feature>
<gene>
    <name evidence="2" type="ORF">HNP25_001831</name>
</gene>
<evidence type="ECO:0000313" key="2">
    <source>
        <dbReference type="EMBL" id="MBB6003179.1"/>
    </source>
</evidence>
<dbReference type="EMBL" id="JACHKT010000010">
    <property type="protein sequence ID" value="MBB6003179.1"/>
    <property type="molecule type" value="Genomic_DNA"/>
</dbReference>
<sequence>MNIAKIILLLSDLPVLLTLIYTIVCFKKLNKALRVFAYFIFFSSFIQLLSLVFWLYRMNNLPLLHLYVPVGFVLLAWFYRTILGDFINKRIIWFSSILFSIFSIINSLTLQKVFTFNSNALTVESILIIILALFSFMVFLNDIVKQNSYNDIISLNWINSGLFIYHTSNLLIFYFGATIVSKFSVDTNLYTWILHAFFSIIMYCCFFISLWKRSRS</sequence>
<name>A0A841EP80_9BACT</name>
<keyword evidence="1" id="KW-1133">Transmembrane helix</keyword>